<organism evidence="1 2">
    <name type="scientific">Stereocaulon virgatum</name>
    <dbReference type="NCBI Taxonomy" id="373712"/>
    <lineage>
        <taxon>Eukaryota</taxon>
        <taxon>Fungi</taxon>
        <taxon>Dikarya</taxon>
        <taxon>Ascomycota</taxon>
        <taxon>Pezizomycotina</taxon>
        <taxon>Lecanoromycetes</taxon>
        <taxon>OSLEUM clade</taxon>
        <taxon>Lecanoromycetidae</taxon>
        <taxon>Lecanorales</taxon>
        <taxon>Lecanorineae</taxon>
        <taxon>Stereocaulaceae</taxon>
        <taxon>Stereocaulon</taxon>
    </lineage>
</organism>
<dbReference type="EMBL" id="JBEFKJ010000033">
    <property type="protein sequence ID" value="KAL2038361.1"/>
    <property type="molecule type" value="Genomic_DNA"/>
</dbReference>
<evidence type="ECO:0000313" key="1">
    <source>
        <dbReference type="EMBL" id="KAL2038361.1"/>
    </source>
</evidence>
<dbReference type="Proteomes" id="UP001590950">
    <property type="component" value="Unassembled WGS sequence"/>
</dbReference>
<keyword evidence="2" id="KW-1185">Reference proteome</keyword>
<gene>
    <name evidence="1" type="ORF">N7G274_009010</name>
</gene>
<reference evidence="1 2" key="1">
    <citation type="submission" date="2024-09" db="EMBL/GenBank/DDBJ databases">
        <title>Rethinking Asexuality: The Enigmatic Case of Functional Sexual Genes in Lepraria (Stereocaulaceae).</title>
        <authorList>
            <person name="Doellman M."/>
            <person name="Sun Y."/>
            <person name="Barcenas-Pena A."/>
            <person name="Lumbsch H.T."/>
            <person name="Grewe F."/>
        </authorList>
    </citation>
    <scope>NUCLEOTIDE SEQUENCE [LARGE SCALE GENOMIC DNA]</scope>
    <source>
        <strain evidence="1 2">Mercado 3170</strain>
    </source>
</reference>
<name>A0ABR4A071_9LECA</name>
<accession>A0ABR4A071</accession>
<protein>
    <submittedName>
        <fullName evidence="1">Uncharacterized protein</fullName>
    </submittedName>
</protein>
<proteinExistence type="predicted"/>
<comment type="caution">
    <text evidence="1">The sequence shown here is derived from an EMBL/GenBank/DDBJ whole genome shotgun (WGS) entry which is preliminary data.</text>
</comment>
<sequence>MGGTMRTTFVVRGRFAADEQYEMSQRYIHFGLDKLARLAAEAVGSISCVSIERYPNGMDDKALLLTVDDCIQAVAKIPNPNAGRPHLPTASEVAMM</sequence>
<evidence type="ECO:0000313" key="2">
    <source>
        <dbReference type="Proteomes" id="UP001590950"/>
    </source>
</evidence>